<gene>
    <name evidence="1" type="ORF">TIFTF001_019589</name>
</gene>
<dbReference type="EMBL" id="BTGU01000033">
    <property type="protein sequence ID" value="GMN50428.1"/>
    <property type="molecule type" value="Genomic_DNA"/>
</dbReference>
<reference evidence="1" key="1">
    <citation type="submission" date="2023-07" db="EMBL/GenBank/DDBJ databases">
        <title>draft genome sequence of fig (Ficus carica).</title>
        <authorList>
            <person name="Takahashi T."/>
            <person name="Nishimura K."/>
        </authorList>
    </citation>
    <scope>NUCLEOTIDE SEQUENCE</scope>
</reference>
<protein>
    <submittedName>
        <fullName evidence="1">Uncharacterized protein</fullName>
    </submittedName>
</protein>
<name>A0AA88AQN6_FICCA</name>
<comment type="caution">
    <text evidence="1">The sequence shown here is derived from an EMBL/GenBank/DDBJ whole genome shotgun (WGS) entry which is preliminary data.</text>
</comment>
<sequence length="65" mass="7728">MFSKAKDHECFDFSPSLPMQTVEFLASNRRVLTFALTTLQALQDFMKRMELFPVEIAPFQQFHQW</sequence>
<dbReference type="AlphaFoldDB" id="A0AA88AQN6"/>
<accession>A0AA88AQN6</accession>
<proteinExistence type="predicted"/>
<evidence type="ECO:0000313" key="1">
    <source>
        <dbReference type="EMBL" id="GMN50428.1"/>
    </source>
</evidence>
<organism evidence="1 2">
    <name type="scientific">Ficus carica</name>
    <name type="common">Common fig</name>
    <dbReference type="NCBI Taxonomy" id="3494"/>
    <lineage>
        <taxon>Eukaryota</taxon>
        <taxon>Viridiplantae</taxon>
        <taxon>Streptophyta</taxon>
        <taxon>Embryophyta</taxon>
        <taxon>Tracheophyta</taxon>
        <taxon>Spermatophyta</taxon>
        <taxon>Magnoliopsida</taxon>
        <taxon>eudicotyledons</taxon>
        <taxon>Gunneridae</taxon>
        <taxon>Pentapetalae</taxon>
        <taxon>rosids</taxon>
        <taxon>fabids</taxon>
        <taxon>Rosales</taxon>
        <taxon>Moraceae</taxon>
        <taxon>Ficeae</taxon>
        <taxon>Ficus</taxon>
    </lineage>
</organism>
<dbReference type="Gramene" id="FCD_00000408-RA">
    <property type="protein sequence ID" value="FCD_00000408-RA:cds"/>
    <property type="gene ID" value="FCD_00000408"/>
</dbReference>
<evidence type="ECO:0000313" key="2">
    <source>
        <dbReference type="Proteomes" id="UP001187192"/>
    </source>
</evidence>
<keyword evidence="2" id="KW-1185">Reference proteome</keyword>
<dbReference type="Proteomes" id="UP001187192">
    <property type="component" value="Unassembled WGS sequence"/>
</dbReference>